<dbReference type="GO" id="GO:0008233">
    <property type="term" value="F:peptidase activity"/>
    <property type="evidence" value="ECO:0007669"/>
    <property type="project" value="UniProtKB-KW"/>
</dbReference>
<keyword evidence="2" id="KW-0378">Hydrolase</keyword>
<dbReference type="Proteomes" id="UP000199064">
    <property type="component" value="Unassembled WGS sequence"/>
</dbReference>
<reference evidence="3" key="1">
    <citation type="submission" date="2016-10" db="EMBL/GenBank/DDBJ databases">
        <authorList>
            <person name="Varghese N."/>
            <person name="Submissions S."/>
        </authorList>
    </citation>
    <scope>NUCLEOTIDE SEQUENCE [LARGE SCALE GENOMIC DNA]</scope>
    <source>
        <strain evidence="3">ES.061</strain>
    </source>
</reference>
<dbReference type="RefSeq" id="WP_177175006.1">
    <property type="nucleotide sequence ID" value="NZ_FNSL01000001.1"/>
</dbReference>
<feature type="signal peptide" evidence="1">
    <location>
        <begin position="1"/>
        <end position="21"/>
    </location>
</feature>
<proteinExistence type="predicted"/>
<dbReference type="PIRSF" id="PIRSF010521">
    <property type="entry name" value="DUF922_bac"/>
    <property type="match status" value="1"/>
</dbReference>
<dbReference type="EMBL" id="FNSL01000001">
    <property type="protein sequence ID" value="SEB37491.1"/>
    <property type="molecule type" value="Genomic_DNA"/>
</dbReference>
<dbReference type="Pfam" id="PF06037">
    <property type="entry name" value="DUF922"/>
    <property type="match status" value="1"/>
</dbReference>
<dbReference type="AlphaFoldDB" id="A0A1H4ITP0"/>
<keyword evidence="1" id="KW-0732">Signal</keyword>
<sequence>MRRITLTLALLALGTFPTASADISRTYSYFSIGGKTLSEIEEQLRSRGPHVQSTGQRHPGATRMEFKTRITYEEENRRCRIADVRVSVKARVFLPRWRNRRSAGPETALIWDTLSKDIKRHEESHLGIAKRYARSIENGIGNLAPRSSCEALQARAEQVTQKKLEEHDAAQARFDRIESGNFEWRLMRLLNYRLEQLEKGRNPG</sequence>
<organism evidence="2 3">
    <name type="scientific">Nitratireductor aquibiodomus</name>
    <dbReference type="NCBI Taxonomy" id="204799"/>
    <lineage>
        <taxon>Bacteria</taxon>
        <taxon>Pseudomonadati</taxon>
        <taxon>Pseudomonadota</taxon>
        <taxon>Alphaproteobacteria</taxon>
        <taxon>Hyphomicrobiales</taxon>
        <taxon>Phyllobacteriaceae</taxon>
        <taxon>Nitratireductor</taxon>
    </lineage>
</organism>
<keyword evidence="2" id="KW-0645">Protease</keyword>
<feature type="chain" id="PRO_5011662219" evidence="1">
    <location>
        <begin position="22"/>
        <end position="204"/>
    </location>
</feature>
<protein>
    <submittedName>
        <fullName evidence="2">Predicted secreted Zn-dependent protease</fullName>
    </submittedName>
</protein>
<keyword evidence="3" id="KW-1185">Reference proteome</keyword>
<dbReference type="GO" id="GO:0006508">
    <property type="term" value="P:proteolysis"/>
    <property type="evidence" value="ECO:0007669"/>
    <property type="project" value="UniProtKB-KW"/>
</dbReference>
<evidence type="ECO:0000313" key="2">
    <source>
        <dbReference type="EMBL" id="SEB37491.1"/>
    </source>
</evidence>
<accession>A0A1H4ITP0</accession>
<gene>
    <name evidence="2" type="ORF">SAMN05216452_0567</name>
</gene>
<evidence type="ECO:0000256" key="1">
    <source>
        <dbReference type="SAM" id="SignalP"/>
    </source>
</evidence>
<name>A0A1H4ITP0_9HYPH</name>
<evidence type="ECO:0000313" key="3">
    <source>
        <dbReference type="Proteomes" id="UP000199064"/>
    </source>
</evidence>
<dbReference type="InterPro" id="IPR010321">
    <property type="entry name" value="DUF922"/>
</dbReference>